<organism evidence="2 3">
    <name type="scientific">Anaerocolumna cellulosilytica</name>
    <dbReference type="NCBI Taxonomy" id="433286"/>
    <lineage>
        <taxon>Bacteria</taxon>
        <taxon>Bacillati</taxon>
        <taxon>Bacillota</taxon>
        <taxon>Clostridia</taxon>
        <taxon>Lachnospirales</taxon>
        <taxon>Lachnospiraceae</taxon>
        <taxon>Anaerocolumna</taxon>
    </lineage>
</organism>
<evidence type="ECO:0000313" key="2">
    <source>
        <dbReference type="EMBL" id="BCJ96424.1"/>
    </source>
</evidence>
<dbReference type="Pfam" id="PF01170">
    <property type="entry name" value="UPF0020"/>
    <property type="match status" value="1"/>
</dbReference>
<dbReference type="RefSeq" id="WP_184095463.1">
    <property type="nucleotide sequence ID" value="NZ_AP023367.1"/>
</dbReference>
<dbReference type="GO" id="GO:0016423">
    <property type="term" value="F:tRNA (guanine) methyltransferase activity"/>
    <property type="evidence" value="ECO:0007669"/>
    <property type="project" value="TreeGrafter"/>
</dbReference>
<dbReference type="InterPro" id="IPR000241">
    <property type="entry name" value="RlmKL-like_Mtase"/>
</dbReference>
<dbReference type="SUPFAM" id="SSF53335">
    <property type="entry name" value="S-adenosyl-L-methionine-dependent methyltransferases"/>
    <property type="match status" value="1"/>
</dbReference>
<dbReference type="Proteomes" id="UP000515561">
    <property type="component" value="Chromosome"/>
</dbReference>
<proteinExistence type="predicted"/>
<name>A0A6S6R0I3_9FIRM</name>
<dbReference type="AlphaFoldDB" id="A0A6S6R0I3"/>
<dbReference type="KEGG" id="acel:acsn021_39930"/>
<keyword evidence="3" id="KW-1185">Reference proteome</keyword>
<dbReference type="Gene3D" id="3.40.50.150">
    <property type="entry name" value="Vaccinia Virus protein VP39"/>
    <property type="match status" value="1"/>
</dbReference>
<sequence length="496" mass="57666">MIRDIFEKLKEQDNLRESLIQLKAELKVGSNKTALLYYMNNDYNIFYELLGHEDAKVRKNTALIMGELAVPAFLDKLYEAYVGENQMFVKSSYLTGIKKLDYDKYLPDFKIRLEELSTVSVEDVNIKHISEEVRILSELILSVEGTKKHTFTGYQVPSKVVLLTNRNHSKITLNQIEHNKAKEFNAGVIVQTTDLRTILAIRTYSELLFMVDGMTTCSTDPIKAAEVLSGDVLLDFLKARHDTGEPFYFRIELKAKLELDKKSSITKKIAVRLEQLTNRKLINSTSNYEFEIRLIENKEGNYNVLIKLYTLKDERFAYRKNVIPTSIQACNAALIAALSKPYLIEDAQILDPFCGVGTVLIERNKLVPANTIYGLDIYEDAIDKAKDNTREAKSIIHYINRDFFDFKHEYLFDEIITNMPRVMGHKEDEEIYVLYRRFFEKAGEHMKNNGILILYTHNREYVRRFCNAKNYKVEEEFEISKREGAYLFILRYLTGK</sequence>
<protein>
    <recommendedName>
        <fullName evidence="1">Ribosomal RNA large subunit methyltransferase K/L-like methyltransferase domain-containing protein</fullName>
    </recommendedName>
</protein>
<dbReference type="PANTHER" id="PTHR14911:SF13">
    <property type="entry name" value="TRNA (GUANINE(6)-N2)-METHYLTRANSFERASE THUMP3"/>
    <property type="match status" value="1"/>
</dbReference>
<reference evidence="2 3" key="1">
    <citation type="journal article" date="2016" name="Int. J. Syst. Evol. Microbiol.">
        <title>Descriptions of Anaerotaenia torta gen. nov., sp. nov. and Anaerocolumna cellulosilytica gen. nov., sp. nov. isolated from a methanogenic reactor of cattle waste.</title>
        <authorList>
            <person name="Uek A."/>
            <person name="Ohtaki Y."/>
            <person name="Kaku N."/>
            <person name="Ueki K."/>
        </authorList>
    </citation>
    <scope>NUCLEOTIDE SEQUENCE [LARGE SCALE GENOMIC DNA]</scope>
    <source>
        <strain evidence="2 3">SN021</strain>
    </source>
</reference>
<accession>A0A6S6R0I3</accession>
<feature type="domain" description="Ribosomal RNA large subunit methyltransferase K/L-like methyltransferase" evidence="1">
    <location>
        <begin position="318"/>
        <end position="478"/>
    </location>
</feature>
<evidence type="ECO:0000313" key="3">
    <source>
        <dbReference type="Proteomes" id="UP000515561"/>
    </source>
</evidence>
<dbReference type="EMBL" id="AP023367">
    <property type="protein sequence ID" value="BCJ96424.1"/>
    <property type="molecule type" value="Genomic_DNA"/>
</dbReference>
<dbReference type="PANTHER" id="PTHR14911">
    <property type="entry name" value="THUMP DOMAIN-CONTAINING"/>
    <property type="match status" value="1"/>
</dbReference>
<dbReference type="InterPro" id="IPR029063">
    <property type="entry name" value="SAM-dependent_MTases_sf"/>
</dbReference>
<dbReference type="GO" id="GO:0030488">
    <property type="term" value="P:tRNA methylation"/>
    <property type="evidence" value="ECO:0007669"/>
    <property type="project" value="TreeGrafter"/>
</dbReference>
<gene>
    <name evidence="2" type="ORF">acsn021_39930</name>
</gene>
<evidence type="ECO:0000259" key="1">
    <source>
        <dbReference type="Pfam" id="PF01170"/>
    </source>
</evidence>
<dbReference type="CDD" id="cd02440">
    <property type="entry name" value="AdoMet_MTases"/>
    <property type="match status" value="1"/>
</dbReference>